<feature type="transmembrane region" description="Helical" evidence="2">
    <location>
        <begin position="21"/>
        <end position="38"/>
    </location>
</feature>
<feature type="transmembrane region" description="Helical" evidence="2">
    <location>
        <begin position="138"/>
        <end position="163"/>
    </location>
</feature>
<evidence type="ECO:0000313" key="4">
    <source>
        <dbReference type="Proteomes" id="UP001201812"/>
    </source>
</evidence>
<dbReference type="Proteomes" id="UP001201812">
    <property type="component" value="Unassembled WGS sequence"/>
</dbReference>
<reference evidence="3" key="1">
    <citation type="submission" date="2022-01" db="EMBL/GenBank/DDBJ databases">
        <title>Genome Sequence Resource for Two Populations of Ditylenchus destructor, the Migratory Endoparasitic Phytonematode.</title>
        <authorList>
            <person name="Zhang H."/>
            <person name="Lin R."/>
            <person name="Xie B."/>
        </authorList>
    </citation>
    <scope>NUCLEOTIDE SEQUENCE</scope>
    <source>
        <strain evidence="3">BazhouSP</strain>
    </source>
</reference>
<dbReference type="AlphaFoldDB" id="A0AAD4R2A8"/>
<organism evidence="3 4">
    <name type="scientific">Ditylenchus destructor</name>
    <dbReference type="NCBI Taxonomy" id="166010"/>
    <lineage>
        <taxon>Eukaryota</taxon>
        <taxon>Metazoa</taxon>
        <taxon>Ecdysozoa</taxon>
        <taxon>Nematoda</taxon>
        <taxon>Chromadorea</taxon>
        <taxon>Rhabditida</taxon>
        <taxon>Tylenchina</taxon>
        <taxon>Tylenchomorpha</taxon>
        <taxon>Sphaerularioidea</taxon>
        <taxon>Anguinidae</taxon>
        <taxon>Anguininae</taxon>
        <taxon>Ditylenchus</taxon>
    </lineage>
</organism>
<accession>A0AAD4R2A8</accession>
<comment type="caution">
    <text evidence="3">The sequence shown here is derived from an EMBL/GenBank/DDBJ whole genome shotgun (WGS) entry which is preliminary data.</text>
</comment>
<feature type="region of interest" description="Disordered" evidence="1">
    <location>
        <begin position="94"/>
        <end position="115"/>
    </location>
</feature>
<evidence type="ECO:0000256" key="2">
    <source>
        <dbReference type="SAM" id="Phobius"/>
    </source>
</evidence>
<keyword evidence="2" id="KW-0812">Transmembrane</keyword>
<keyword evidence="4" id="KW-1185">Reference proteome</keyword>
<gene>
    <name evidence="3" type="ORF">DdX_13800</name>
</gene>
<sequence length="192" mass="22467">MNPYHFNSSSCLAKFLRNVSLIIWLLSITLTVISANLQDDYIPLSQENESRFLDKDDRLFEEMPLYQDRRNDMMGSNEFVNDITQNIRARVYQDGDGSQSVEEPQKNNSPNLQMTANQSYVKKFPPKKRANVSMRGPILIFVGIFLSFISVTLIGCCCICLYVKYKRPLRYVHMDRTYQQRRRNLTSTWSQI</sequence>
<name>A0AAD4R2A8_9BILA</name>
<protein>
    <submittedName>
        <fullName evidence="3">Uncharacterized protein</fullName>
    </submittedName>
</protein>
<keyword evidence="2" id="KW-1133">Transmembrane helix</keyword>
<evidence type="ECO:0000313" key="3">
    <source>
        <dbReference type="EMBL" id="KAI1705195.1"/>
    </source>
</evidence>
<dbReference type="EMBL" id="JAKKPZ010000059">
    <property type="protein sequence ID" value="KAI1705195.1"/>
    <property type="molecule type" value="Genomic_DNA"/>
</dbReference>
<evidence type="ECO:0000256" key="1">
    <source>
        <dbReference type="SAM" id="MobiDB-lite"/>
    </source>
</evidence>
<keyword evidence="2" id="KW-0472">Membrane</keyword>
<feature type="compositionally biased region" description="Polar residues" evidence="1">
    <location>
        <begin position="96"/>
        <end position="115"/>
    </location>
</feature>
<proteinExistence type="predicted"/>